<keyword evidence="2" id="KW-0813">Transport</keyword>
<evidence type="ECO:0000313" key="11">
    <source>
        <dbReference type="EMBL" id="WOG93393.1"/>
    </source>
</evidence>
<evidence type="ECO:0000256" key="2">
    <source>
        <dbReference type="ARBA" id="ARBA00022448"/>
    </source>
</evidence>
<reference evidence="11" key="2">
    <citation type="submission" date="2022-03" db="EMBL/GenBank/DDBJ databases">
        <title>Draft title - Genomic analysis of global carrot germplasm unveils the trajectory of domestication and the origin of high carotenoid orange carrot.</title>
        <authorList>
            <person name="Iorizzo M."/>
            <person name="Ellison S."/>
            <person name="Senalik D."/>
            <person name="Macko-Podgorni A."/>
            <person name="Grzebelus D."/>
            <person name="Bostan H."/>
            <person name="Rolling W."/>
            <person name="Curaba J."/>
            <person name="Simon P."/>
        </authorList>
    </citation>
    <scope>NUCLEOTIDE SEQUENCE</scope>
    <source>
        <tissue evidence="11">Leaf</tissue>
    </source>
</reference>
<dbReference type="Gramene" id="KZN02456">
    <property type="protein sequence ID" value="KZN02456"/>
    <property type="gene ID" value="DCAR_011210"/>
</dbReference>
<dbReference type="Gene3D" id="3.30.70.3370">
    <property type="match status" value="1"/>
</dbReference>
<dbReference type="InterPro" id="IPR005828">
    <property type="entry name" value="MFS_sugar_transport-like"/>
</dbReference>
<dbReference type="InterPro" id="IPR012678">
    <property type="entry name" value="Ribosomal_uL23/eL15/eS24_sf"/>
</dbReference>
<dbReference type="GO" id="GO:0003729">
    <property type="term" value="F:mRNA binding"/>
    <property type="evidence" value="ECO:0007669"/>
    <property type="project" value="UniProtKB-ARBA"/>
</dbReference>
<keyword evidence="12" id="KW-1185">Reference proteome</keyword>
<name>A0A166B7F0_DAUCS</name>
<dbReference type="GO" id="GO:0003735">
    <property type="term" value="F:structural constituent of ribosome"/>
    <property type="evidence" value="ECO:0007669"/>
    <property type="project" value="InterPro"/>
</dbReference>
<keyword evidence="3 10" id="KW-0812">Transmembrane</keyword>
<feature type="transmembrane region" description="Helical" evidence="10">
    <location>
        <begin position="345"/>
        <end position="363"/>
    </location>
</feature>
<dbReference type="PROSITE" id="PS00217">
    <property type="entry name" value="SUGAR_TRANSPORT_2"/>
    <property type="match status" value="1"/>
</dbReference>
<protein>
    <submittedName>
        <fullName evidence="11">Uncharacterized protein</fullName>
    </submittedName>
</protein>
<evidence type="ECO:0000256" key="6">
    <source>
        <dbReference type="ARBA" id="ARBA00023136"/>
    </source>
</evidence>
<reference evidence="11" key="1">
    <citation type="journal article" date="2016" name="Nat. Genet.">
        <title>A high-quality carrot genome assembly provides new insights into carotenoid accumulation and asterid genome evolution.</title>
        <authorList>
            <person name="Iorizzo M."/>
            <person name="Ellison S."/>
            <person name="Senalik D."/>
            <person name="Zeng P."/>
            <person name="Satapoomin P."/>
            <person name="Huang J."/>
            <person name="Bowman M."/>
            <person name="Iovene M."/>
            <person name="Sanseverino W."/>
            <person name="Cavagnaro P."/>
            <person name="Yildiz M."/>
            <person name="Macko-Podgorni A."/>
            <person name="Moranska E."/>
            <person name="Grzebelus E."/>
            <person name="Grzebelus D."/>
            <person name="Ashrafi H."/>
            <person name="Zheng Z."/>
            <person name="Cheng S."/>
            <person name="Spooner D."/>
            <person name="Van Deynze A."/>
            <person name="Simon P."/>
        </authorList>
    </citation>
    <scope>NUCLEOTIDE SEQUENCE</scope>
    <source>
        <tissue evidence="11">Leaf</tissue>
    </source>
</reference>
<feature type="compositionally biased region" description="Basic and acidic residues" evidence="9">
    <location>
        <begin position="153"/>
        <end position="215"/>
    </location>
</feature>
<evidence type="ECO:0000256" key="7">
    <source>
        <dbReference type="ARBA" id="ARBA00023274"/>
    </source>
</evidence>
<feature type="compositionally biased region" description="Basic and acidic residues" evidence="9">
    <location>
        <begin position="114"/>
        <end position="126"/>
    </location>
</feature>
<evidence type="ECO:0000256" key="4">
    <source>
        <dbReference type="ARBA" id="ARBA00022980"/>
    </source>
</evidence>
<dbReference type="InterPro" id="IPR036259">
    <property type="entry name" value="MFS_trans_sf"/>
</dbReference>
<keyword evidence="4" id="KW-0689">Ribosomal protein</keyword>
<evidence type="ECO:0000256" key="9">
    <source>
        <dbReference type="SAM" id="MobiDB-lite"/>
    </source>
</evidence>
<feature type="region of interest" description="Disordered" evidence="9">
    <location>
        <begin position="150"/>
        <end position="215"/>
    </location>
</feature>
<dbReference type="PANTHER" id="PTHR36005">
    <property type="entry name" value="DNA LIGASE-LIKE PROTEIN"/>
    <property type="match status" value="1"/>
</dbReference>
<evidence type="ECO:0000313" key="12">
    <source>
        <dbReference type="Proteomes" id="UP000077755"/>
    </source>
</evidence>
<sequence>MFFIRGKLMSERYLIIFMKAELKQKLAELYSVKDTQAISVFKFRTHFGGGKSTGFGLISVESAKKYEPKYRLIRFSSWDEKDSEDLGKKIAEFKSEVRLKKRSARGVGGSKGVSSDDKSRESFDSLEERSNMYGEVRKVTKRILDFDDEIGGDAEKRDGKEEEMKVRKAEKKRTSEGEGSEKKEKKERVNGTSEEMKLKEKASNKRKEEKERKAHLEQLHAESQRLLRGSYLVCNGAGFKPVPVVQKPISSLLEKIRQRKLEVSKKMSLLHNSGYATENDDSLMETVDVADSDKVSTGGGGEDNISAKSKMSFREDSEDTGSWYRMGSRQSSMMSSSQGIRDNSISVLACVLIVALGLVILHLHRLLYPEILDLLCLRLVLIVSLSNVGAMLGAIASGQIAEYMGRKGDSSFLYTRRLLEGFGVGIISYVVPVYIAEIAPQNLRGGLGSVNQVYANMDEESNAVVTDNENKVQVKETVEPVDLD</sequence>
<dbReference type="GO" id="GO:0006412">
    <property type="term" value="P:translation"/>
    <property type="evidence" value="ECO:0007669"/>
    <property type="project" value="InterPro"/>
</dbReference>
<dbReference type="PANTHER" id="PTHR36005:SF1">
    <property type="entry name" value="DNA LIGASE-LIKE PROTEIN"/>
    <property type="match status" value="1"/>
</dbReference>
<dbReference type="GO" id="GO:0016020">
    <property type="term" value="C:membrane"/>
    <property type="evidence" value="ECO:0007669"/>
    <property type="project" value="UniProtKB-SubCell"/>
</dbReference>
<keyword evidence="5 10" id="KW-1133">Transmembrane helix</keyword>
<evidence type="ECO:0000256" key="10">
    <source>
        <dbReference type="SAM" id="Phobius"/>
    </source>
</evidence>
<keyword evidence="6 10" id="KW-0472">Membrane</keyword>
<comment type="similarity">
    <text evidence="8">Belongs to the major facilitator superfamily. Phosphate:H(+) symporter (TC 2.A.1.9) family.</text>
</comment>
<dbReference type="Pfam" id="PF01282">
    <property type="entry name" value="Ribosomal_S24e"/>
    <property type="match status" value="1"/>
</dbReference>
<dbReference type="Gene3D" id="1.20.1250.20">
    <property type="entry name" value="MFS general substrate transporter like domains"/>
    <property type="match status" value="1"/>
</dbReference>
<organism evidence="11 12">
    <name type="scientific">Daucus carota subsp. sativus</name>
    <name type="common">Carrot</name>
    <dbReference type="NCBI Taxonomy" id="79200"/>
    <lineage>
        <taxon>Eukaryota</taxon>
        <taxon>Viridiplantae</taxon>
        <taxon>Streptophyta</taxon>
        <taxon>Embryophyta</taxon>
        <taxon>Tracheophyta</taxon>
        <taxon>Spermatophyta</taxon>
        <taxon>Magnoliopsida</taxon>
        <taxon>eudicotyledons</taxon>
        <taxon>Gunneridae</taxon>
        <taxon>Pentapetalae</taxon>
        <taxon>asterids</taxon>
        <taxon>campanulids</taxon>
        <taxon>Apiales</taxon>
        <taxon>Apiaceae</taxon>
        <taxon>Apioideae</taxon>
        <taxon>Scandiceae</taxon>
        <taxon>Daucinae</taxon>
        <taxon>Daucus</taxon>
        <taxon>Daucus sect. Daucus</taxon>
    </lineage>
</organism>
<dbReference type="SUPFAM" id="SSF103473">
    <property type="entry name" value="MFS general substrate transporter"/>
    <property type="match status" value="1"/>
</dbReference>
<dbReference type="GO" id="GO:0005840">
    <property type="term" value="C:ribosome"/>
    <property type="evidence" value="ECO:0007669"/>
    <property type="project" value="UniProtKB-KW"/>
</dbReference>
<evidence type="ECO:0000256" key="5">
    <source>
        <dbReference type="ARBA" id="ARBA00022989"/>
    </source>
</evidence>
<evidence type="ECO:0000256" key="8">
    <source>
        <dbReference type="ARBA" id="ARBA00044504"/>
    </source>
</evidence>
<dbReference type="GO" id="GO:1990904">
    <property type="term" value="C:ribonucleoprotein complex"/>
    <property type="evidence" value="ECO:0007669"/>
    <property type="project" value="UniProtKB-KW"/>
</dbReference>
<evidence type="ECO:0000256" key="3">
    <source>
        <dbReference type="ARBA" id="ARBA00022692"/>
    </source>
</evidence>
<dbReference type="InterPro" id="IPR001976">
    <property type="entry name" value="Ribosomal_eS24"/>
</dbReference>
<dbReference type="EMBL" id="CP093345">
    <property type="protein sequence ID" value="WOG93393.1"/>
    <property type="molecule type" value="Genomic_DNA"/>
</dbReference>
<dbReference type="GO" id="GO:0022857">
    <property type="term" value="F:transmembrane transporter activity"/>
    <property type="evidence" value="ECO:0007669"/>
    <property type="project" value="InterPro"/>
</dbReference>
<keyword evidence="7" id="KW-0687">Ribonucleoprotein</keyword>
<comment type="subcellular location">
    <subcellularLocation>
        <location evidence="1">Membrane</location>
        <topology evidence="1">Multi-pass membrane protein</topology>
    </subcellularLocation>
</comment>
<dbReference type="InterPro" id="IPR005829">
    <property type="entry name" value="Sugar_transporter_CS"/>
</dbReference>
<evidence type="ECO:0000256" key="1">
    <source>
        <dbReference type="ARBA" id="ARBA00004141"/>
    </source>
</evidence>
<proteinExistence type="inferred from homology"/>
<dbReference type="Pfam" id="PF00083">
    <property type="entry name" value="Sugar_tr"/>
    <property type="match status" value="1"/>
</dbReference>
<dbReference type="Proteomes" id="UP000077755">
    <property type="component" value="Chromosome 3"/>
</dbReference>
<accession>A0A166B7F0</accession>
<feature type="region of interest" description="Disordered" evidence="9">
    <location>
        <begin position="292"/>
        <end position="311"/>
    </location>
</feature>
<feature type="transmembrane region" description="Helical" evidence="10">
    <location>
        <begin position="375"/>
        <end position="398"/>
    </location>
</feature>
<gene>
    <name evidence="11" type="ORF">DCAR_0312677</name>
</gene>
<dbReference type="InterPro" id="IPR053709">
    <property type="entry name" value="eRP_eS24_sf"/>
</dbReference>
<feature type="region of interest" description="Disordered" evidence="9">
    <location>
        <begin position="104"/>
        <end position="126"/>
    </location>
</feature>
<dbReference type="AlphaFoldDB" id="A0A166B7F0"/>
<dbReference type="SUPFAM" id="SSF54189">
    <property type="entry name" value="Ribosomal proteins S24e, L23 and L15e"/>
    <property type="match status" value="1"/>
</dbReference>